<dbReference type="EMBL" id="BARS01007979">
    <property type="protein sequence ID" value="GAF72130.1"/>
    <property type="molecule type" value="Genomic_DNA"/>
</dbReference>
<feature type="non-terminal residue" evidence="1">
    <location>
        <position position="34"/>
    </location>
</feature>
<name>X0T7S5_9ZZZZ</name>
<organism evidence="1">
    <name type="scientific">marine sediment metagenome</name>
    <dbReference type="NCBI Taxonomy" id="412755"/>
    <lineage>
        <taxon>unclassified sequences</taxon>
        <taxon>metagenomes</taxon>
        <taxon>ecological metagenomes</taxon>
    </lineage>
</organism>
<gene>
    <name evidence="1" type="ORF">S01H1_15289</name>
</gene>
<reference evidence="1" key="1">
    <citation type="journal article" date="2014" name="Front. Microbiol.">
        <title>High frequency of phylogenetically diverse reductive dehalogenase-homologous genes in deep subseafloor sedimentary metagenomes.</title>
        <authorList>
            <person name="Kawai M."/>
            <person name="Futagami T."/>
            <person name="Toyoda A."/>
            <person name="Takaki Y."/>
            <person name="Nishi S."/>
            <person name="Hori S."/>
            <person name="Arai W."/>
            <person name="Tsubouchi T."/>
            <person name="Morono Y."/>
            <person name="Uchiyama I."/>
            <person name="Ito T."/>
            <person name="Fujiyama A."/>
            <person name="Inagaki F."/>
            <person name="Takami H."/>
        </authorList>
    </citation>
    <scope>NUCLEOTIDE SEQUENCE</scope>
    <source>
        <strain evidence="1">Expedition CK06-06</strain>
    </source>
</reference>
<comment type="caution">
    <text evidence="1">The sequence shown here is derived from an EMBL/GenBank/DDBJ whole genome shotgun (WGS) entry which is preliminary data.</text>
</comment>
<sequence length="34" mass="3756">MFSAPVRHQIDVRTVVPVGEKCLLPAVAELSYVM</sequence>
<evidence type="ECO:0000313" key="1">
    <source>
        <dbReference type="EMBL" id="GAF72130.1"/>
    </source>
</evidence>
<dbReference type="AlphaFoldDB" id="X0T7S5"/>
<proteinExistence type="predicted"/>
<protein>
    <submittedName>
        <fullName evidence="1">Uncharacterized protein</fullName>
    </submittedName>
</protein>
<accession>X0T7S5</accession>